<gene>
    <name evidence="1" type="ORF">BDY21DRAFT_359937</name>
</gene>
<sequence length="187" mass="21500">MSGSLTWTYKDTPILHQSKEALYEDGSEALYKVTDVGLSSFEWTPVAKWENLTTETSGFEQAFAYNPQPIVMSGKDVNDQWDFCGKIRGAELRLWEVGRSFGEHRDGTTVTFTARTNVAPNSAVYLYQKEHRFTPQVWFRLYAWENEWTVARRDPEGHLPLTLLGTVSVRSDEYLMTPAPLEQYQAF</sequence>
<dbReference type="Proteomes" id="UP000799766">
    <property type="component" value="Unassembled WGS sequence"/>
</dbReference>
<name>A0A6A6PDS0_9PEZI</name>
<evidence type="ECO:0000313" key="2">
    <source>
        <dbReference type="Proteomes" id="UP000799766"/>
    </source>
</evidence>
<organism evidence="1 2">
    <name type="scientific">Lineolata rhizophorae</name>
    <dbReference type="NCBI Taxonomy" id="578093"/>
    <lineage>
        <taxon>Eukaryota</taxon>
        <taxon>Fungi</taxon>
        <taxon>Dikarya</taxon>
        <taxon>Ascomycota</taxon>
        <taxon>Pezizomycotina</taxon>
        <taxon>Dothideomycetes</taxon>
        <taxon>Dothideomycetes incertae sedis</taxon>
        <taxon>Lineolatales</taxon>
        <taxon>Lineolataceae</taxon>
        <taxon>Lineolata</taxon>
    </lineage>
</organism>
<dbReference type="EMBL" id="MU001670">
    <property type="protein sequence ID" value="KAF2461909.1"/>
    <property type="molecule type" value="Genomic_DNA"/>
</dbReference>
<proteinExistence type="predicted"/>
<keyword evidence="2" id="KW-1185">Reference proteome</keyword>
<dbReference type="OrthoDB" id="4684900at2759"/>
<protein>
    <submittedName>
        <fullName evidence="1">Uncharacterized protein</fullName>
    </submittedName>
</protein>
<accession>A0A6A6PDS0</accession>
<reference evidence="1" key="1">
    <citation type="journal article" date="2020" name="Stud. Mycol.">
        <title>101 Dothideomycetes genomes: a test case for predicting lifestyles and emergence of pathogens.</title>
        <authorList>
            <person name="Haridas S."/>
            <person name="Albert R."/>
            <person name="Binder M."/>
            <person name="Bloem J."/>
            <person name="Labutti K."/>
            <person name="Salamov A."/>
            <person name="Andreopoulos B."/>
            <person name="Baker S."/>
            <person name="Barry K."/>
            <person name="Bills G."/>
            <person name="Bluhm B."/>
            <person name="Cannon C."/>
            <person name="Castanera R."/>
            <person name="Culley D."/>
            <person name="Daum C."/>
            <person name="Ezra D."/>
            <person name="Gonzalez J."/>
            <person name="Henrissat B."/>
            <person name="Kuo A."/>
            <person name="Liang C."/>
            <person name="Lipzen A."/>
            <person name="Lutzoni F."/>
            <person name="Magnuson J."/>
            <person name="Mondo S."/>
            <person name="Nolan M."/>
            <person name="Ohm R."/>
            <person name="Pangilinan J."/>
            <person name="Park H.-J."/>
            <person name="Ramirez L."/>
            <person name="Alfaro M."/>
            <person name="Sun H."/>
            <person name="Tritt A."/>
            <person name="Yoshinaga Y."/>
            <person name="Zwiers L.-H."/>
            <person name="Turgeon B."/>
            <person name="Goodwin S."/>
            <person name="Spatafora J."/>
            <person name="Crous P."/>
            <person name="Grigoriev I."/>
        </authorList>
    </citation>
    <scope>NUCLEOTIDE SEQUENCE</scope>
    <source>
        <strain evidence="1">ATCC 16933</strain>
    </source>
</reference>
<dbReference type="AlphaFoldDB" id="A0A6A6PDS0"/>
<evidence type="ECO:0000313" key="1">
    <source>
        <dbReference type="EMBL" id="KAF2461909.1"/>
    </source>
</evidence>